<feature type="region of interest" description="Disordered" evidence="1">
    <location>
        <begin position="147"/>
        <end position="171"/>
    </location>
</feature>
<name>A0ABQ6N8Z7_9STRA</name>
<evidence type="ECO:0000313" key="2">
    <source>
        <dbReference type="EMBL" id="GMI51164.1"/>
    </source>
</evidence>
<evidence type="ECO:0000256" key="1">
    <source>
        <dbReference type="SAM" id="MobiDB-lite"/>
    </source>
</evidence>
<accession>A0ABQ6N8Z7</accession>
<dbReference type="Pfam" id="PF01715">
    <property type="entry name" value="IPPT"/>
    <property type="match status" value="1"/>
</dbReference>
<feature type="non-terminal residue" evidence="2">
    <location>
        <position position="213"/>
    </location>
</feature>
<reference evidence="2 3" key="1">
    <citation type="journal article" date="2023" name="Commun. Biol.">
        <title>Genome analysis of Parmales, the sister group of diatoms, reveals the evolutionary specialization of diatoms from phago-mixotrophs to photoautotrophs.</title>
        <authorList>
            <person name="Ban H."/>
            <person name="Sato S."/>
            <person name="Yoshikawa S."/>
            <person name="Yamada K."/>
            <person name="Nakamura Y."/>
            <person name="Ichinomiya M."/>
            <person name="Sato N."/>
            <person name="Blanc-Mathieu R."/>
            <person name="Endo H."/>
            <person name="Kuwata A."/>
            <person name="Ogata H."/>
        </authorList>
    </citation>
    <scope>NUCLEOTIDE SEQUENCE [LARGE SCALE GENOMIC DNA]</scope>
</reference>
<dbReference type="Gene3D" id="3.40.50.300">
    <property type="entry name" value="P-loop containing nucleotide triphosphate hydrolases"/>
    <property type="match status" value="1"/>
</dbReference>
<dbReference type="InterPro" id="IPR027417">
    <property type="entry name" value="P-loop_NTPase"/>
</dbReference>
<gene>
    <name evidence="2" type="ORF">TeGR_g4128</name>
</gene>
<organism evidence="2 3">
    <name type="scientific">Tetraparma gracilis</name>
    <dbReference type="NCBI Taxonomy" id="2962635"/>
    <lineage>
        <taxon>Eukaryota</taxon>
        <taxon>Sar</taxon>
        <taxon>Stramenopiles</taxon>
        <taxon>Ochrophyta</taxon>
        <taxon>Bolidophyceae</taxon>
        <taxon>Parmales</taxon>
        <taxon>Triparmaceae</taxon>
        <taxon>Tetraparma</taxon>
    </lineage>
</organism>
<dbReference type="SUPFAM" id="SSF52540">
    <property type="entry name" value="P-loop containing nucleoside triphosphate hydrolases"/>
    <property type="match status" value="1"/>
</dbReference>
<protein>
    <submittedName>
        <fullName evidence="2">Uncharacterized protein</fullName>
    </submittedName>
</protein>
<proteinExistence type="predicted"/>
<dbReference type="Gene3D" id="1.10.20.140">
    <property type="match status" value="1"/>
</dbReference>
<evidence type="ECO:0000313" key="3">
    <source>
        <dbReference type="Proteomes" id="UP001165060"/>
    </source>
</evidence>
<dbReference type="Proteomes" id="UP001165060">
    <property type="component" value="Unassembled WGS sequence"/>
</dbReference>
<comment type="caution">
    <text evidence="2">The sequence shown here is derived from an EMBL/GenBank/DDBJ whole genome shotgun (WGS) entry which is preliminary data.</text>
</comment>
<sequence length="213" mass="22236">MSAPPSLILLTGPTGSGKSSLFSSLCSSSPLPLRLLNSDSMQVYSNLPTACASPSAPPPRSLYGHRDFISHDLLSLPSSPALPPSPLPATPLSEPNLPPSYSAYSRHQHLALLLPLVRSAWAAGAVPCVVGGTMFWNQGLLEALAGPPELDPPPAPGPRGDFPGYYASLADPRGALAERDPGAAASLHPNDKRKIRNALQKLHEDSSPPPPTP</sequence>
<dbReference type="EMBL" id="BRYB01006534">
    <property type="protein sequence ID" value="GMI51164.1"/>
    <property type="molecule type" value="Genomic_DNA"/>
</dbReference>
<keyword evidence="3" id="KW-1185">Reference proteome</keyword>